<dbReference type="EMBL" id="JWZT01001076">
    <property type="protein sequence ID" value="KII72915.1"/>
    <property type="molecule type" value="Genomic_DNA"/>
</dbReference>
<feature type="domain" description="Serpin" evidence="2">
    <location>
        <begin position="6"/>
        <end position="245"/>
    </location>
</feature>
<name>A0A0C2N993_THEKT</name>
<dbReference type="Gene3D" id="3.30.497.10">
    <property type="entry name" value="Antithrombin, subunit I, domain 2"/>
    <property type="match status" value="1"/>
</dbReference>
<keyword evidence="4" id="KW-1185">Reference proteome</keyword>
<reference evidence="3 4" key="1">
    <citation type="journal article" date="2014" name="Genome Biol. Evol.">
        <title>The genome of the myxosporean Thelohanellus kitauei shows adaptations to nutrient acquisition within its fish host.</title>
        <authorList>
            <person name="Yang Y."/>
            <person name="Xiong J."/>
            <person name="Zhou Z."/>
            <person name="Huo F."/>
            <person name="Miao W."/>
            <person name="Ran C."/>
            <person name="Liu Y."/>
            <person name="Zhang J."/>
            <person name="Feng J."/>
            <person name="Wang M."/>
            <person name="Wang M."/>
            <person name="Wang L."/>
            <person name="Yao B."/>
        </authorList>
    </citation>
    <scope>NUCLEOTIDE SEQUENCE [LARGE SCALE GENOMIC DNA]</scope>
    <source>
        <strain evidence="3">Wuqing</strain>
    </source>
</reference>
<evidence type="ECO:0000313" key="4">
    <source>
        <dbReference type="Proteomes" id="UP000031668"/>
    </source>
</evidence>
<dbReference type="PANTHER" id="PTHR11461:SF211">
    <property type="entry name" value="GH10112P-RELATED"/>
    <property type="match status" value="1"/>
</dbReference>
<dbReference type="Proteomes" id="UP000031668">
    <property type="component" value="Unassembled WGS sequence"/>
</dbReference>
<comment type="caution">
    <text evidence="3">The sequence shown here is derived from an EMBL/GenBank/DDBJ whole genome shotgun (WGS) entry which is preliminary data.</text>
</comment>
<dbReference type="Pfam" id="PF00079">
    <property type="entry name" value="Serpin"/>
    <property type="match status" value="1"/>
</dbReference>
<dbReference type="OrthoDB" id="5966977at2759"/>
<dbReference type="GO" id="GO:0004867">
    <property type="term" value="F:serine-type endopeptidase inhibitor activity"/>
    <property type="evidence" value="ECO:0007669"/>
    <property type="project" value="InterPro"/>
</dbReference>
<dbReference type="InterPro" id="IPR023796">
    <property type="entry name" value="Serpin_dom"/>
</dbReference>
<dbReference type="AlphaFoldDB" id="A0A0C2N993"/>
<sequence>MSIEGVNSFTSTLLNQLYVSQNATGNIVFNGLGLYLLLGAINFGLSGRSSAQLSLFIGENFEELHDSEIWMHSKIAKKLDNLGKILMRQLSNSYFALFCSCDLNTLYEKVSRMLFNLDKIQVDFSNPTTSAREINAWMFQKYTSRRKSFHESMIRDNMMIFIHIIFFHADLTTKFDPSRTNHQIFFDEKGEPVVVRMMNQECIDGVYTSPDNEYRILFQRLTQPFLFSAIVLPSAGHSIGDVIKNFKVF</sequence>
<dbReference type="PANTHER" id="PTHR11461">
    <property type="entry name" value="SERINE PROTEASE INHIBITOR, SERPIN"/>
    <property type="match status" value="1"/>
</dbReference>
<evidence type="ECO:0000259" key="2">
    <source>
        <dbReference type="Pfam" id="PF00079"/>
    </source>
</evidence>
<proteinExistence type="inferred from homology"/>
<evidence type="ECO:0000313" key="3">
    <source>
        <dbReference type="EMBL" id="KII72915.1"/>
    </source>
</evidence>
<dbReference type="SUPFAM" id="SSF56574">
    <property type="entry name" value="Serpins"/>
    <property type="match status" value="1"/>
</dbReference>
<evidence type="ECO:0000256" key="1">
    <source>
        <dbReference type="ARBA" id="ARBA00009500"/>
    </source>
</evidence>
<dbReference type="GO" id="GO:0005615">
    <property type="term" value="C:extracellular space"/>
    <property type="evidence" value="ECO:0007669"/>
    <property type="project" value="InterPro"/>
</dbReference>
<accession>A0A0C2N993</accession>
<dbReference type="Gene3D" id="2.30.39.10">
    <property type="entry name" value="Alpha-1-antitrypsin, domain 1"/>
    <property type="match status" value="1"/>
</dbReference>
<dbReference type="InterPro" id="IPR036186">
    <property type="entry name" value="Serpin_sf"/>
</dbReference>
<dbReference type="InterPro" id="IPR042185">
    <property type="entry name" value="Serpin_sf_2"/>
</dbReference>
<dbReference type="InterPro" id="IPR042178">
    <property type="entry name" value="Serpin_sf_1"/>
</dbReference>
<gene>
    <name evidence="3" type="ORF">RF11_12384</name>
</gene>
<dbReference type="InterPro" id="IPR000215">
    <property type="entry name" value="Serpin_fam"/>
</dbReference>
<organism evidence="3 4">
    <name type="scientific">Thelohanellus kitauei</name>
    <name type="common">Myxosporean</name>
    <dbReference type="NCBI Taxonomy" id="669202"/>
    <lineage>
        <taxon>Eukaryota</taxon>
        <taxon>Metazoa</taxon>
        <taxon>Cnidaria</taxon>
        <taxon>Myxozoa</taxon>
        <taxon>Myxosporea</taxon>
        <taxon>Bivalvulida</taxon>
        <taxon>Platysporina</taxon>
        <taxon>Myxobolidae</taxon>
        <taxon>Thelohanellus</taxon>
    </lineage>
</organism>
<protein>
    <submittedName>
        <fullName evidence="3">Serine protease inhibitor A3N</fullName>
    </submittedName>
</protein>
<comment type="similarity">
    <text evidence="1">Belongs to the serpin family.</text>
</comment>